<proteinExistence type="predicted"/>
<protein>
    <submittedName>
        <fullName evidence="2">Uncharacterized protein</fullName>
    </submittedName>
</protein>
<dbReference type="RefSeq" id="WP_151042962.1">
    <property type="nucleotide sequence ID" value="NZ_VZUL01000002.1"/>
</dbReference>
<evidence type="ECO:0000313" key="3">
    <source>
        <dbReference type="Proteomes" id="UP000386575"/>
    </source>
</evidence>
<accession>A0A6A1TRL7</accession>
<feature type="region of interest" description="Disordered" evidence="1">
    <location>
        <begin position="1"/>
        <end position="39"/>
    </location>
</feature>
<organism evidence="2 3">
    <name type="scientific">Neorhizobium galegae</name>
    <name type="common">Rhizobium galegae</name>
    <dbReference type="NCBI Taxonomy" id="399"/>
    <lineage>
        <taxon>Bacteria</taxon>
        <taxon>Pseudomonadati</taxon>
        <taxon>Pseudomonadota</taxon>
        <taxon>Alphaproteobacteria</taxon>
        <taxon>Hyphomicrobiales</taxon>
        <taxon>Rhizobiaceae</taxon>
        <taxon>Rhizobium/Agrobacterium group</taxon>
        <taxon>Neorhizobium</taxon>
    </lineage>
</organism>
<sequence length="124" mass="14137">MIPQQARPGHYSRPSQDRQTRCGDNGQKSQALKKAHLDPKSGTEWRIVVRDYVTNRLQGFRSGRQCLEMLEHTGRVRLPAGEQLKYSHPSNSFDKIASARTTSSGIDRQNNKMYELVSSSRSIY</sequence>
<evidence type="ECO:0000256" key="1">
    <source>
        <dbReference type="SAM" id="MobiDB-lite"/>
    </source>
</evidence>
<evidence type="ECO:0000313" key="2">
    <source>
        <dbReference type="EMBL" id="KAB1087179.1"/>
    </source>
</evidence>
<dbReference type="AlphaFoldDB" id="A0A6A1TRL7"/>
<comment type="caution">
    <text evidence="2">The sequence shown here is derived from an EMBL/GenBank/DDBJ whole genome shotgun (WGS) entry which is preliminary data.</text>
</comment>
<dbReference type="Proteomes" id="UP000386575">
    <property type="component" value="Unassembled WGS sequence"/>
</dbReference>
<name>A0A6A1TRL7_NEOGA</name>
<gene>
    <name evidence="2" type="ORF">F4V91_12560</name>
</gene>
<reference evidence="2 3" key="1">
    <citation type="submission" date="2019-09" db="EMBL/GenBank/DDBJ databases">
        <title>Genome sequencing of Ng87 strain.</title>
        <authorList>
            <person name="Karasev E.S."/>
            <person name="Andronov E."/>
        </authorList>
    </citation>
    <scope>NUCLEOTIDE SEQUENCE [LARGE SCALE GENOMIC DNA]</scope>
    <source>
        <strain evidence="2 3">Ng87</strain>
    </source>
</reference>
<dbReference type="EMBL" id="VZUL01000002">
    <property type="protein sequence ID" value="KAB1087179.1"/>
    <property type="molecule type" value="Genomic_DNA"/>
</dbReference>